<sequence length="132" mass="14332">MIIRFIIVLVLFCAPASYAFSADLYVSDDGSAAGYVTLAWPDVSGKSFVLEEKKGQVWQEVYEGPDRATTLSGLPNGTYGFRLTADQGTHAIEVSIQHHSLARAWLFFAVGAGMFLLLVGMLLVGTRKNTEA</sequence>
<feature type="signal peptide" evidence="2">
    <location>
        <begin position="1"/>
        <end position="21"/>
    </location>
</feature>
<organism evidence="3 4">
    <name type="scientific">Kordiimonas pumila</name>
    <dbReference type="NCBI Taxonomy" id="2161677"/>
    <lineage>
        <taxon>Bacteria</taxon>
        <taxon>Pseudomonadati</taxon>
        <taxon>Pseudomonadota</taxon>
        <taxon>Alphaproteobacteria</taxon>
        <taxon>Kordiimonadales</taxon>
        <taxon>Kordiimonadaceae</taxon>
        <taxon>Kordiimonas</taxon>
    </lineage>
</organism>
<feature type="chain" id="PRO_5046791126" description="Two component regulator three Y domain-containing protein" evidence="2">
    <location>
        <begin position="22"/>
        <end position="132"/>
    </location>
</feature>
<keyword evidence="1" id="KW-0472">Membrane</keyword>
<keyword evidence="2" id="KW-0732">Signal</keyword>
<keyword evidence="4" id="KW-1185">Reference proteome</keyword>
<dbReference type="Proteomes" id="UP001595444">
    <property type="component" value="Unassembled WGS sequence"/>
</dbReference>
<evidence type="ECO:0000256" key="2">
    <source>
        <dbReference type="SAM" id="SignalP"/>
    </source>
</evidence>
<keyword evidence="1" id="KW-0812">Transmembrane</keyword>
<evidence type="ECO:0000256" key="1">
    <source>
        <dbReference type="SAM" id="Phobius"/>
    </source>
</evidence>
<gene>
    <name evidence="3" type="ORF">ACFOKA_16885</name>
</gene>
<keyword evidence="1" id="KW-1133">Transmembrane helix</keyword>
<name>A0ABV7D9D3_9PROT</name>
<evidence type="ECO:0008006" key="5">
    <source>
        <dbReference type="Google" id="ProtNLM"/>
    </source>
</evidence>
<accession>A0ABV7D9D3</accession>
<protein>
    <recommendedName>
        <fullName evidence="5">Two component regulator three Y domain-containing protein</fullName>
    </recommendedName>
</protein>
<dbReference type="EMBL" id="JBHRSL010000027">
    <property type="protein sequence ID" value="MFC3053578.1"/>
    <property type="molecule type" value="Genomic_DNA"/>
</dbReference>
<evidence type="ECO:0000313" key="4">
    <source>
        <dbReference type="Proteomes" id="UP001595444"/>
    </source>
</evidence>
<evidence type="ECO:0000313" key="3">
    <source>
        <dbReference type="EMBL" id="MFC3053578.1"/>
    </source>
</evidence>
<comment type="caution">
    <text evidence="3">The sequence shown here is derived from an EMBL/GenBank/DDBJ whole genome shotgun (WGS) entry which is preliminary data.</text>
</comment>
<reference evidence="4" key="1">
    <citation type="journal article" date="2019" name="Int. J. Syst. Evol. Microbiol.">
        <title>The Global Catalogue of Microorganisms (GCM) 10K type strain sequencing project: providing services to taxonomists for standard genome sequencing and annotation.</title>
        <authorList>
            <consortium name="The Broad Institute Genomics Platform"/>
            <consortium name="The Broad Institute Genome Sequencing Center for Infectious Disease"/>
            <person name="Wu L."/>
            <person name="Ma J."/>
        </authorList>
    </citation>
    <scope>NUCLEOTIDE SEQUENCE [LARGE SCALE GENOMIC DNA]</scope>
    <source>
        <strain evidence="4">KCTC 62164</strain>
    </source>
</reference>
<proteinExistence type="predicted"/>
<feature type="transmembrane region" description="Helical" evidence="1">
    <location>
        <begin position="104"/>
        <end position="124"/>
    </location>
</feature>
<dbReference type="RefSeq" id="WP_194215470.1">
    <property type="nucleotide sequence ID" value="NZ_CP061205.1"/>
</dbReference>